<gene>
    <name evidence="1" type="ORF">DRW07_04095</name>
</gene>
<accession>A0A3N5Y3Q3</accession>
<dbReference type="AlphaFoldDB" id="A0A3N5Y3Q3"/>
<dbReference type="OrthoDB" id="6336426at2"/>
<evidence type="ECO:0000313" key="2">
    <source>
        <dbReference type="Proteomes" id="UP000275281"/>
    </source>
</evidence>
<dbReference type="Proteomes" id="UP000275281">
    <property type="component" value="Unassembled WGS sequence"/>
</dbReference>
<protein>
    <submittedName>
        <fullName evidence="1">Uncharacterized protein</fullName>
    </submittedName>
</protein>
<proteinExistence type="predicted"/>
<dbReference type="EMBL" id="RPOK01000001">
    <property type="protein sequence ID" value="RPJ68592.1"/>
    <property type="molecule type" value="Genomic_DNA"/>
</dbReference>
<name>A0A3N5Y3Q3_9ALTE</name>
<comment type="caution">
    <text evidence="1">The sequence shown here is derived from an EMBL/GenBank/DDBJ whole genome shotgun (WGS) entry which is preliminary data.</text>
</comment>
<dbReference type="RefSeq" id="WP_124026593.1">
    <property type="nucleotide sequence ID" value="NZ_JBHRSN010000005.1"/>
</dbReference>
<sequence length="83" mass="9324">MAKLARYLIVKSLSEYKDNLLALMKLPTKSLIAKIESLSTQMTPKQLREFLDVLDCMSSMIEEAKAMPATPATNQQGSIKRLH</sequence>
<keyword evidence="2" id="KW-1185">Reference proteome</keyword>
<reference evidence="1 2" key="1">
    <citation type="submission" date="2018-11" db="EMBL/GenBank/DDBJ databases">
        <authorList>
            <person name="Ye M.-Q."/>
            <person name="Du Z.-J."/>
        </authorList>
    </citation>
    <scope>NUCLEOTIDE SEQUENCE [LARGE SCALE GENOMIC DNA]</scope>
    <source>
        <strain evidence="1 2">U0105</strain>
    </source>
</reference>
<evidence type="ECO:0000313" key="1">
    <source>
        <dbReference type="EMBL" id="RPJ68592.1"/>
    </source>
</evidence>
<organism evidence="1 2">
    <name type="scientific">Alteromonas sediminis</name>
    <dbReference type="NCBI Taxonomy" id="2259342"/>
    <lineage>
        <taxon>Bacteria</taxon>
        <taxon>Pseudomonadati</taxon>
        <taxon>Pseudomonadota</taxon>
        <taxon>Gammaproteobacteria</taxon>
        <taxon>Alteromonadales</taxon>
        <taxon>Alteromonadaceae</taxon>
        <taxon>Alteromonas/Salinimonas group</taxon>
        <taxon>Alteromonas</taxon>
    </lineage>
</organism>